<reference evidence="6 7" key="1">
    <citation type="submission" date="2018-12" db="EMBL/GenBank/DDBJ databases">
        <title>Bacillus chawlae sp. nov., Bacillus glennii sp. nov., and Bacillus saganii sp. nov. Isolated from the Vehicle Assembly Building at Kennedy Space Center where the Viking Spacecraft were Assembled.</title>
        <authorList>
            <person name="Seuylemezian A."/>
            <person name="Vaishampayan P."/>
        </authorList>
    </citation>
    <scope>NUCLEOTIDE SEQUENCE [LARGE SCALE GENOMIC DNA]</scope>
    <source>
        <strain evidence="6 7">L5</strain>
    </source>
</reference>
<keyword evidence="6" id="KW-0436">Ligase</keyword>
<comment type="cofactor">
    <cofactor evidence="5">
        <name>Mg(2+)</name>
        <dbReference type="ChEBI" id="CHEBI:18420"/>
    </cofactor>
</comment>
<evidence type="ECO:0000313" key="6">
    <source>
        <dbReference type="EMBL" id="RUQ28408.1"/>
    </source>
</evidence>
<dbReference type="RefSeq" id="WP_126865169.1">
    <property type="nucleotide sequence ID" value="NZ_JAUSTX010000003.1"/>
</dbReference>
<dbReference type="PANTHER" id="PTHR23407">
    <property type="entry name" value="ATPASE INHIBITOR/5-FORMYLTETRAHYDROFOLATE CYCLO-LIGASE"/>
    <property type="match status" value="1"/>
</dbReference>
<feature type="binding site" evidence="4">
    <location>
        <position position="51"/>
    </location>
    <ligand>
        <name>substrate</name>
    </ligand>
</feature>
<gene>
    <name evidence="6" type="ORF">ELQ35_12545</name>
</gene>
<sequence length="191" mass="21604">MTEAKKNLRKQLKAALQKLTESDYRSLSEKIALRLYSLEEWEKARVIGITISNHPEVDTRDIIKQAWEQGKEIAVPKCLPGNKSIQFRKIVSFDQLEKVYFGLWEPIPSITEKVSKDEIDLLVVPGLGFTRSGYRLGFGGGYYDRFLPSYTGPVLSLAFDVQLMPTLPVETHDIPVSKLITPEKVYACNVG</sequence>
<comment type="similarity">
    <text evidence="1 5">Belongs to the 5-formyltetrahydrofolate cyclo-ligase family.</text>
</comment>
<dbReference type="InterPro" id="IPR037171">
    <property type="entry name" value="NagB/RpiA_transferase-like"/>
</dbReference>
<feature type="binding site" evidence="4">
    <location>
        <begin position="135"/>
        <end position="143"/>
    </location>
    <ligand>
        <name>ATP</name>
        <dbReference type="ChEBI" id="CHEBI:30616"/>
    </ligand>
</feature>
<dbReference type="PIRSF" id="PIRSF006806">
    <property type="entry name" value="FTHF_cligase"/>
    <property type="match status" value="1"/>
</dbReference>
<dbReference type="OrthoDB" id="9801938at2"/>
<dbReference type="InterPro" id="IPR024185">
    <property type="entry name" value="FTHF_cligase-like_sf"/>
</dbReference>
<dbReference type="GO" id="GO:0030272">
    <property type="term" value="F:5-formyltetrahydrofolate cyclo-ligase activity"/>
    <property type="evidence" value="ECO:0007669"/>
    <property type="project" value="UniProtKB-EC"/>
</dbReference>
<dbReference type="SUPFAM" id="SSF100950">
    <property type="entry name" value="NagB/RpiA/CoA transferase-like"/>
    <property type="match status" value="1"/>
</dbReference>
<keyword evidence="2 4" id="KW-0547">Nucleotide-binding</keyword>
<keyword evidence="5" id="KW-0460">Magnesium</keyword>
<comment type="catalytic activity">
    <reaction evidence="5">
        <text>(6S)-5-formyl-5,6,7,8-tetrahydrofolate + ATP = (6R)-5,10-methenyltetrahydrofolate + ADP + phosphate</text>
        <dbReference type="Rhea" id="RHEA:10488"/>
        <dbReference type="ChEBI" id="CHEBI:30616"/>
        <dbReference type="ChEBI" id="CHEBI:43474"/>
        <dbReference type="ChEBI" id="CHEBI:57455"/>
        <dbReference type="ChEBI" id="CHEBI:57457"/>
        <dbReference type="ChEBI" id="CHEBI:456216"/>
        <dbReference type="EC" id="6.3.3.2"/>
    </reaction>
</comment>
<evidence type="ECO:0000256" key="3">
    <source>
        <dbReference type="ARBA" id="ARBA00022840"/>
    </source>
</evidence>
<dbReference type="GO" id="GO:0005524">
    <property type="term" value="F:ATP binding"/>
    <property type="evidence" value="ECO:0007669"/>
    <property type="project" value="UniProtKB-KW"/>
</dbReference>
<dbReference type="GO" id="GO:0046872">
    <property type="term" value="F:metal ion binding"/>
    <property type="evidence" value="ECO:0007669"/>
    <property type="project" value="UniProtKB-KW"/>
</dbReference>
<comment type="caution">
    <text evidence="6">The sequence shown here is derived from an EMBL/GenBank/DDBJ whole genome shotgun (WGS) entry which is preliminary data.</text>
</comment>
<dbReference type="AlphaFoldDB" id="A0A433HJ71"/>
<keyword evidence="5" id="KW-0479">Metal-binding</keyword>
<dbReference type="NCBIfam" id="TIGR02727">
    <property type="entry name" value="MTHFS_bact"/>
    <property type="match status" value="1"/>
</dbReference>
<proteinExistence type="inferred from homology"/>
<evidence type="ECO:0000256" key="4">
    <source>
        <dbReference type="PIRSR" id="PIRSR006806-1"/>
    </source>
</evidence>
<organism evidence="6 7">
    <name type="scientific">Peribacillus cavernae</name>
    <dbReference type="NCBI Taxonomy" id="1674310"/>
    <lineage>
        <taxon>Bacteria</taxon>
        <taxon>Bacillati</taxon>
        <taxon>Bacillota</taxon>
        <taxon>Bacilli</taxon>
        <taxon>Bacillales</taxon>
        <taxon>Bacillaceae</taxon>
        <taxon>Peribacillus</taxon>
    </lineage>
</organism>
<evidence type="ECO:0000256" key="5">
    <source>
        <dbReference type="RuleBase" id="RU361279"/>
    </source>
</evidence>
<dbReference type="Gene3D" id="3.40.50.10420">
    <property type="entry name" value="NagB/RpiA/CoA transferase-like"/>
    <property type="match status" value="1"/>
</dbReference>
<feature type="binding site" evidence="4">
    <location>
        <position position="56"/>
    </location>
    <ligand>
        <name>substrate</name>
    </ligand>
</feature>
<accession>A0A433HJ71</accession>
<feature type="binding site" evidence="4">
    <location>
        <begin position="5"/>
        <end position="9"/>
    </location>
    <ligand>
        <name>ATP</name>
        <dbReference type="ChEBI" id="CHEBI:30616"/>
    </ligand>
</feature>
<protein>
    <recommendedName>
        <fullName evidence="5">5-formyltetrahydrofolate cyclo-ligase</fullName>
        <ecNumber evidence="5">6.3.3.2</ecNumber>
    </recommendedName>
</protein>
<dbReference type="InterPro" id="IPR002698">
    <property type="entry name" value="FTHF_cligase"/>
</dbReference>
<keyword evidence="7" id="KW-1185">Reference proteome</keyword>
<dbReference type="Pfam" id="PF01812">
    <property type="entry name" value="5-FTHF_cyc-lig"/>
    <property type="match status" value="1"/>
</dbReference>
<keyword evidence="3 4" id="KW-0067">ATP-binding</keyword>
<evidence type="ECO:0000256" key="1">
    <source>
        <dbReference type="ARBA" id="ARBA00010638"/>
    </source>
</evidence>
<dbReference type="GO" id="GO:0035999">
    <property type="term" value="P:tetrahydrofolate interconversion"/>
    <property type="evidence" value="ECO:0007669"/>
    <property type="project" value="TreeGrafter"/>
</dbReference>
<dbReference type="EMBL" id="RYZZ01000016">
    <property type="protein sequence ID" value="RUQ28408.1"/>
    <property type="molecule type" value="Genomic_DNA"/>
</dbReference>
<dbReference type="EC" id="6.3.3.2" evidence="5"/>
<dbReference type="PANTHER" id="PTHR23407:SF1">
    <property type="entry name" value="5-FORMYLTETRAHYDROFOLATE CYCLO-LIGASE"/>
    <property type="match status" value="1"/>
</dbReference>
<name>A0A433HJ71_9BACI</name>
<dbReference type="Proteomes" id="UP000267430">
    <property type="component" value="Unassembled WGS sequence"/>
</dbReference>
<dbReference type="GO" id="GO:0009396">
    <property type="term" value="P:folic acid-containing compound biosynthetic process"/>
    <property type="evidence" value="ECO:0007669"/>
    <property type="project" value="TreeGrafter"/>
</dbReference>
<evidence type="ECO:0000313" key="7">
    <source>
        <dbReference type="Proteomes" id="UP000267430"/>
    </source>
</evidence>
<evidence type="ECO:0000256" key="2">
    <source>
        <dbReference type="ARBA" id="ARBA00022741"/>
    </source>
</evidence>